<dbReference type="PANTHER" id="PTHR31351:SF25">
    <property type="entry name" value="AUXIN CANALIZATION PROTEIN (DUF828)"/>
    <property type="match status" value="1"/>
</dbReference>
<evidence type="ECO:0000259" key="1">
    <source>
        <dbReference type="Pfam" id="PF05703"/>
    </source>
</evidence>
<accession>A0A835M380</accession>
<sequence length="384" mass="43083">MSPDCKLTVPQSPVEPMDFLSRDWCKSTLQVFHPIALDQTVVLRDYPHKASANDVKAPLPKMDRSTNMDVPPWIGKDIKSWIWLQQAMHPEINYHSCFRKKLFPWKMTTPFKNMSLKKWFKEIRQKRKEEDRLQRAEVHAAISVAGVAAALAAVAAENTTNNKTDSNKEVVLASAAALVASQCAKMAEAMGAKREQLSTVMGSAMTSASATEILTLTAAAATSLRGAATLRARPGRRDRFNGSKPVIPIEDSTEVDFDFDKFRSTLAKGADLSFVKSDGKSVYRSVSVILNGEAKVIIKIRKINMLTAFARTKEFVVLDLHAELYQDSISGDDSYYLVLTTNRGTIKLDMEDDYDRYNMWALTINHMLMLSTSFSGYELQFYRN</sequence>
<feature type="domain" description="Pleckstrin-like plant" evidence="2">
    <location>
        <begin position="276"/>
        <end position="371"/>
    </location>
</feature>
<feature type="domain" description="VAN3-binding protein-like auxin canalisation" evidence="1">
    <location>
        <begin position="10"/>
        <end position="251"/>
    </location>
</feature>
<dbReference type="InterPro" id="IPR008546">
    <property type="entry name" value="VAN3-bd-like_auxin_canal"/>
</dbReference>
<dbReference type="PANTHER" id="PTHR31351">
    <property type="entry name" value="EXPRESSED PROTEIN"/>
    <property type="match status" value="1"/>
</dbReference>
<comment type="caution">
    <text evidence="3">The sequence shown here is derived from an EMBL/GenBank/DDBJ whole genome shotgun (WGS) entry which is preliminary data.</text>
</comment>
<dbReference type="AlphaFoldDB" id="A0A835M380"/>
<reference evidence="3 4" key="1">
    <citation type="submission" date="2020-10" db="EMBL/GenBank/DDBJ databases">
        <title>The Coptis chinensis genome and diversification of protoberbering-type alkaloids.</title>
        <authorList>
            <person name="Wang B."/>
            <person name="Shu S."/>
            <person name="Song C."/>
            <person name="Liu Y."/>
        </authorList>
    </citation>
    <scope>NUCLEOTIDE SEQUENCE [LARGE SCALE GENOMIC DNA]</scope>
    <source>
        <strain evidence="3">HL-2020</strain>
        <tissue evidence="3">Leaf</tissue>
    </source>
</reference>
<proteinExistence type="predicted"/>
<evidence type="ECO:0000313" key="3">
    <source>
        <dbReference type="EMBL" id="KAF9618008.1"/>
    </source>
</evidence>
<dbReference type="InterPro" id="IPR040269">
    <property type="entry name" value="VAB"/>
</dbReference>
<dbReference type="EMBL" id="JADFTS010000003">
    <property type="protein sequence ID" value="KAF9618008.1"/>
    <property type="molecule type" value="Genomic_DNA"/>
</dbReference>
<evidence type="ECO:0000313" key="4">
    <source>
        <dbReference type="Proteomes" id="UP000631114"/>
    </source>
</evidence>
<evidence type="ECO:0008006" key="5">
    <source>
        <dbReference type="Google" id="ProtNLM"/>
    </source>
</evidence>
<evidence type="ECO:0000259" key="2">
    <source>
        <dbReference type="Pfam" id="PF08458"/>
    </source>
</evidence>
<dbReference type="OrthoDB" id="786244at2759"/>
<gene>
    <name evidence="3" type="ORF">IFM89_039405</name>
</gene>
<dbReference type="Proteomes" id="UP000631114">
    <property type="component" value="Unassembled WGS sequence"/>
</dbReference>
<name>A0A835M380_9MAGN</name>
<dbReference type="Pfam" id="PF05703">
    <property type="entry name" value="Auxin_canalis"/>
    <property type="match status" value="1"/>
</dbReference>
<keyword evidence="4" id="KW-1185">Reference proteome</keyword>
<dbReference type="Pfam" id="PF08458">
    <property type="entry name" value="PH_2"/>
    <property type="match status" value="1"/>
</dbReference>
<organism evidence="3 4">
    <name type="scientific">Coptis chinensis</name>
    <dbReference type="NCBI Taxonomy" id="261450"/>
    <lineage>
        <taxon>Eukaryota</taxon>
        <taxon>Viridiplantae</taxon>
        <taxon>Streptophyta</taxon>
        <taxon>Embryophyta</taxon>
        <taxon>Tracheophyta</taxon>
        <taxon>Spermatophyta</taxon>
        <taxon>Magnoliopsida</taxon>
        <taxon>Ranunculales</taxon>
        <taxon>Ranunculaceae</taxon>
        <taxon>Coptidoideae</taxon>
        <taxon>Coptis</taxon>
    </lineage>
</organism>
<protein>
    <recommendedName>
        <fullName evidence="5">VAN3-binding protein</fullName>
    </recommendedName>
</protein>
<dbReference type="InterPro" id="IPR013666">
    <property type="entry name" value="PH_pln"/>
</dbReference>